<name>A0NSH2_ROSAI</name>
<proteinExistence type="predicted"/>
<dbReference type="EMBL" id="AAUW01000006">
    <property type="protein sequence ID" value="EAV44501.1"/>
    <property type="molecule type" value="Genomic_DNA"/>
</dbReference>
<sequence>MSPKQTFSAAAFNRIKRFAETVVCEIPL</sequence>
<dbReference type="AlphaFoldDB" id="A0NSH2"/>
<evidence type="ECO:0000313" key="1">
    <source>
        <dbReference type="EMBL" id="EAV44501.1"/>
    </source>
</evidence>
<reference evidence="1 2" key="1">
    <citation type="submission" date="2006-05" db="EMBL/GenBank/DDBJ databases">
        <authorList>
            <person name="King G."/>
            <person name="Ferriera S."/>
            <person name="Johnson J."/>
            <person name="Kravitz S."/>
            <person name="Beeson K."/>
            <person name="Sutton G."/>
            <person name="Rogers Y.-H."/>
            <person name="Friedman R."/>
            <person name="Frazier M."/>
            <person name="Venter J.C."/>
        </authorList>
    </citation>
    <scope>NUCLEOTIDE SEQUENCE [LARGE SCALE GENOMIC DNA]</scope>
    <source>
        <strain evidence="2">ATCC 25650 / DSM 13394 / JCM 20685 / NBRC 16684 / NCIMB 2208 / IAM 12614 / B1</strain>
    </source>
</reference>
<comment type="caution">
    <text evidence="1">The sequence shown here is derived from an EMBL/GenBank/DDBJ whole genome shotgun (WGS) entry which is preliminary data.</text>
</comment>
<accession>A0NSH2</accession>
<organism evidence="1 2">
    <name type="scientific">Roseibium aggregatum (strain ATCC 25650 / DSM 13394 / JCM 20685 / NBRC 16684 / NCIMB 2208 / IAM 12614 / B1)</name>
    <name type="common">Stappia aggregata</name>
    <dbReference type="NCBI Taxonomy" id="384765"/>
    <lineage>
        <taxon>Bacteria</taxon>
        <taxon>Pseudomonadati</taxon>
        <taxon>Pseudomonadota</taxon>
        <taxon>Alphaproteobacteria</taxon>
        <taxon>Hyphomicrobiales</taxon>
        <taxon>Stappiaceae</taxon>
        <taxon>Roseibium</taxon>
    </lineage>
</organism>
<dbReference type="Proteomes" id="UP000004848">
    <property type="component" value="Unassembled WGS sequence"/>
</dbReference>
<evidence type="ECO:0000313" key="2">
    <source>
        <dbReference type="Proteomes" id="UP000004848"/>
    </source>
</evidence>
<gene>
    <name evidence="1" type="ORF">SIAM614_05045</name>
</gene>
<protein>
    <submittedName>
        <fullName evidence="1">Uncharacterized protein</fullName>
    </submittedName>
</protein>